<sequence length="84" mass="9628">MQQQPFSQQQNGQTVYNAPPDVMSTKDLAYVDDMLAWNLLAMKKAHDAATRCQDNELKAVFEACGQMHQRHYNQILGHLKSHLQ</sequence>
<protein>
    <recommendedName>
        <fullName evidence="5">Spore coat protein</fullName>
    </recommendedName>
</protein>
<dbReference type="PATRIC" id="fig|1398.18.peg.1196"/>
<evidence type="ECO:0000313" key="4">
    <source>
        <dbReference type="Proteomes" id="UP000070376"/>
    </source>
</evidence>
<dbReference type="Proteomes" id="UP000070376">
    <property type="component" value="Unassembled WGS sequence"/>
</dbReference>
<reference evidence="2" key="4">
    <citation type="submission" date="2016-01" db="EMBL/GenBank/DDBJ databases">
        <authorList>
            <person name="Oliw E.H."/>
        </authorList>
    </citation>
    <scope>NUCLEOTIDE SEQUENCE [LARGE SCALE GENOMIC DNA]</scope>
    <source>
        <strain evidence="2">GED7749B</strain>
    </source>
</reference>
<name>A0A0C5CKM2_HEYCO</name>
<keyword evidence="3" id="KW-1185">Reference proteome</keyword>
<dbReference type="RefSeq" id="WP_014097518.1">
    <property type="nucleotide sequence ID" value="NZ_CP010525.1"/>
</dbReference>
<evidence type="ECO:0008006" key="5">
    <source>
        <dbReference type="Google" id="ProtNLM"/>
    </source>
</evidence>
<reference evidence="4" key="3">
    <citation type="submission" date="2016-01" db="EMBL/GenBank/DDBJ databases">
        <authorList>
            <person name="Mitreva M."/>
            <person name="Pepin K.H."/>
            <person name="Mihindukulasuriya K.A."/>
            <person name="Fulton R."/>
            <person name="Fronick C."/>
            <person name="O'Laughlin M."/>
            <person name="Miner T."/>
            <person name="Herter B."/>
            <person name="Rosa B.A."/>
            <person name="Cordes M."/>
            <person name="Tomlinson C."/>
            <person name="Wollam A."/>
            <person name="Palsikar V.B."/>
            <person name="Mardis E.R."/>
            <person name="Wilson R.K."/>
        </authorList>
    </citation>
    <scope>NUCLEOTIDE SEQUENCE [LARGE SCALE GENOMIC DNA]</scope>
    <source>
        <strain evidence="4">GED7749B</strain>
    </source>
</reference>
<organism evidence="2 4">
    <name type="scientific">Heyndrickxia coagulans</name>
    <name type="common">Weizmannia coagulans</name>
    <dbReference type="NCBI Taxonomy" id="1398"/>
    <lineage>
        <taxon>Bacteria</taxon>
        <taxon>Bacillati</taxon>
        <taxon>Bacillota</taxon>
        <taxon>Bacilli</taxon>
        <taxon>Bacillales</taxon>
        <taxon>Bacillaceae</taxon>
        <taxon>Heyndrickxia</taxon>
    </lineage>
</organism>
<reference evidence="3" key="2">
    <citation type="submission" date="2015-01" db="EMBL/GenBank/DDBJ databases">
        <title>Comparative genome analysis of Bacillus coagulans HM-08, Clostridium butyricum HM-68, Bacillus subtilis HM-66 and Bacillus paralicheniformis BL-09.</title>
        <authorList>
            <person name="Zhang H."/>
        </authorList>
    </citation>
    <scope>NUCLEOTIDE SEQUENCE [LARGE SCALE GENOMIC DNA]</scope>
    <source>
        <strain evidence="3">HM-08</strain>
    </source>
</reference>
<evidence type="ECO:0000313" key="3">
    <source>
        <dbReference type="Proteomes" id="UP000032024"/>
    </source>
</evidence>
<dbReference type="Proteomes" id="UP000032024">
    <property type="component" value="Chromosome"/>
</dbReference>
<dbReference type="EMBL" id="LRPN01000078">
    <property type="protein sequence ID" value="KWZ81173.1"/>
    <property type="molecule type" value="Genomic_DNA"/>
</dbReference>
<dbReference type="AlphaFoldDB" id="A0A0C5CKM2"/>
<accession>A0A0C5CKM2</accession>
<evidence type="ECO:0000313" key="2">
    <source>
        <dbReference type="EMBL" id="KWZ81173.1"/>
    </source>
</evidence>
<reference evidence="1" key="1">
    <citation type="submission" date="2015-01" db="EMBL/GenBank/DDBJ databases">
        <title>Comparative genome analysis of Bacillus coagulans HM-08, Clostridium butyricum HM-68, Bacillus subtilis HM-66 and Bacillus licheniformis BL-09.</title>
        <authorList>
            <person name="Zhang H."/>
        </authorList>
    </citation>
    <scope>NUCLEOTIDE SEQUENCE [LARGE SCALE GENOMIC DNA]</scope>
    <source>
        <strain evidence="1">HM-08</strain>
    </source>
</reference>
<gene>
    <name evidence="2" type="ORF">HMPREF3213_02109</name>
    <name evidence="1" type="ORF">SB48_HM08orf01816</name>
</gene>
<dbReference type="STRING" id="1398.AB434_0011"/>
<proteinExistence type="predicted"/>
<dbReference type="EMBL" id="CP010525">
    <property type="protein sequence ID" value="AJO21972.1"/>
    <property type="molecule type" value="Genomic_DNA"/>
</dbReference>
<evidence type="ECO:0000313" key="1">
    <source>
        <dbReference type="EMBL" id="AJO21972.1"/>
    </source>
</evidence>